<gene>
    <name evidence="3" type="ORF">ACOF00016_LOCUS7911</name>
</gene>
<accession>A0A7S3P6C2</accession>
<keyword evidence="1" id="KW-1133">Transmembrane helix</keyword>
<keyword evidence="2" id="KW-0732">Signal</keyword>
<reference evidence="3" key="1">
    <citation type="submission" date="2021-01" db="EMBL/GenBank/DDBJ databases">
        <authorList>
            <person name="Corre E."/>
            <person name="Pelletier E."/>
            <person name="Niang G."/>
            <person name="Scheremetjew M."/>
            <person name="Finn R."/>
            <person name="Kale V."/>
            <person name="Holt S."/>
            <person name="Cochrane G."/>
            <person name="Meng A."/>
            <person name="Brown T."/>
            <person name="Cohen L."/>
        </authorList>
    </citation>
    <scope>NUCLEOTIDE SEQUENCE</scope>
    <source>
        <strain evidence="3">CCMP127</strain>
    </source>
</reference>
<sequence>MVQLRSKVTQATFLVCLRLLTCQSFSVKQARTAPGQYVIPKQHGRIPKDMTFNLRMSPVEEDEKVSTAASPLDVERPEPSLLLSAQPDTVQRLGFIAICVSILVGTVFVVNLLTGLENLLPDGWFEVWRNFTWPLPLGLIFSAAGVAHFAMKDTFTAMVPPKGTWGGLWQVPAPGADKLGLTYEEFHSYWSGICEIGGGILLIIGGFNQSPQFPAFLLFLLTAAVTPANIYMATHDAQAPGLPPIPYPWGHIGRFAAQSVLLGLFLKLAFQ</sequence>
<feature type="chain" id="PRO_5030658599" evidence="2">
    <location>
        <begin position="25"/>
        <end position="271"/>
    </location>
</feature>
<feature type="transmembrane region" description="Helical" evidence="1">
    <location>
        <begin position="93"/>
        <end position="113"/>
    </location>
</feature>
<dbReference type="PANTHER" id="PTHR36974:SF1">
    <property type="entry name" value="DOXX FAMILY MEMBRANE PROTEIN"/>
    <property type="match status" value="1"/>
</dbReference>
<name>A0A7S3P6C2_9STRA</name>
<dbReference type="PANTHER" id="PTHR36974">
    <property type="entry name" value="MEMBRANE PROTEIN-RELATED"/>
    <property type="match status" value="1"/>
</dbReference>
<keyword evidence="1" id="KW-0812">Transmembrane</keyword>
<dbReference type="EMBL" id="HBIM01009342">
    <property type="protein sequence ID" value="CAE0410429.1"/>
    <property type="molecule type" value="Transcribed_RNA"/>
</dbReference>
<protein>
    <submittedName>
        <fullName evidence="3">Uncharacterized protein</fullName>
    </submittedName>
</protein>
<dbReference type="AlphaFoldDB" id="A0A7S3P6C2"/>
<evidence type="ECO:0000313" key="3">
    <source>
        <dbReference type="EMBL" id="CAE0410429.1"/>
    </source>
</evidence>
<organism evidence="3">
    <name type="scientific">Amphora coffeiformis</name>
    <dbReference type="NCBI Taxonomy" id="265554"/>
    <lineage>
        <taxon>Eukaryota</taxon>
        <taxon>Sar</taxon>
        <taxon>Stramenopiles</taxon>
        <taxon>Ochrophyta</taxon>
        <taxon>Bacillariophyta</taxon>
        <taxon>Bacillariophyceae</taxon>
        <taxon>Bacillariophycidae</taxon>
        <taxon>Thalassiophysales</taxon>
        <taxon>Catenulaceae</taxon>
        <taxon>Amphora</taxon>
    </lineage>
</organism>
<feature type="transmembrane region" description="Helical" evidence="1">
    <location>
        <begin position="213"/>
        <end position="232"/>
    </location>
</feature>
<keyword evidence="1" id="KW-0472">Membrane</keyword>
<feature type="transmembrane region" description="Helical" evidence="1">
    <location>
        <begin position="133"/>
        <end position="151"/>
    </location>
</feature>
<evidence type="ECO:0000256" key="1">
    <source>
        <dbReference type="SAM" id="Phobius"/>
    </source>
</evidence>
<proteinExistence type="predicted"/>
<evidence type="ECO:0000256" key="2">
    <source>
        <dbReference type="SAM" id="SignalP"/>
    </source>
</evidence>
<feature type="signal peptide" evidence="2">
    <location>
        <begin position="1"/>
        <end position="24"/>
    </location>
</feature>